<evidence type="ECO:0000256" key="7">
    <source>
        <dbReference type="ARBA" id="ARBA00032903"/>
    </source>
</evidence>
<dbReference type="RefSeq" id="XP_005535801.1">
    <property type="nucleotide sequence ID" value="XM_005535744.1"/>
</dbReference>
<accession>M1V4M5</accession>
<dbReference type="OMA" id="GHYKSVA"/>
<dbReference type="KEGG" id="cme:CYME_CMF158C"/>
<dbReference type="GO" id="GO:0004150">
    <property type="term" value="F:dihydroneopterin aldolase activity"/>
    <property type="evidence" value="ECO:0007669"/>
    <property type="project" value="UniProtKB-EC"/>
</dbReference>
<dbReference type="Proteomes" id="UP000007014">
    <property type="component" value="Chromosome 6"/>
</dbReference>
<dbReference type="InterPro" id="IPR043133">
    <property type="entry name" value="GTP-CH-I_C/QueF"/>
</dbReference>
<dbReference type="Gramene" id="CMF158CT">
    <property type="protein sequence ID" value="CMF158CT"/>
    <property type="gene ID" value="CMF158C"/>
</dbReference>
<reference evidence="9 10" key="2">
    <citation type="journal article" date="2007" name="BMC Biol.">
        <title>A 100%-complete sequence reveals unusually simple genomic features in the hot-spring red alga Cyanidioschyzon merolae.</title>
        <authorList>
            <person name="Nozaki H."/>
            <person name="Takano H."/>
            <person name="Misumi O."/>
            <person name="Terasawa K."/>
            <person name="Matsuzaki M."/>
            <person name="Maruyama S."/>
            <person name="Nishida K."/>
            <person name="Yagisawa F."/>
            <person name="Yoshida Y."/>
            <person name="Fujiwara T."/>
            <person name="Takio S."/>
            <person name="Tamura K."/>
            <person name="Chung S.J."/>
            <person name="Nakamura S."/>
            <person name="Kuroiwa H."/>
            <person name="Tanaka K."/>
            <person name="Sato N."/>
            <person name="Kuroiwa T."/>
        </authorList>
    </citation>
    <scope>NUCLEOTIDE SEQUENCE [LARGE SCALE GENOMIC DNA]</scope>
    <source>
        <strain evidence="9 10">10D</strain>
    </source>
</reference>
<evidence type="ECO:0000256" key="5">
    <source>
        <dbReference type="ARBA" id="ARBA00022909"/>
    </source>
</evidence>
<organism evidence="9 10">
    <name type="scientific">Cyanidioschyzon merolae (strain NIES-3377 / 10D)</name>
    <name type="common">Unicellular red alga</name>
    <dbReference type="NCBI Taxonomy" id="280699"/>
    <lineage>
        <taxon>Eukaryota</taxon>
        <taxon>Rhodophyta</taxon>
        <taxon>Bangiophyceae</taxon>
        <taxon>Cyanidiales</taxon>
        <taxon>Cyanidiaceae</taxon>
        <taxon>Cyanidioschyzon</taxon>
    </lineage>
</organism>
<evidence type="ECO:0000256" key="3">
    <source>
        <dbReference type="ARBA" id="ARBA00005708"/>
    </source>
</evidence>
<dbReference type="NCBIfam" id="TIGR00526">
    <property type="entry name" value="folB_dom"/>
    <property type="match status" value="1"/>
</dbReference>
<dbReference type="eggNOG" id="ENOG502RZV8">
    <property type="taxonomic scope" value="Eukaryota"/>
</dbReference>
<evidence type="ECO:0000313" key="10">
    <source>
        <dbReference type="Proteomes" id="UP000007014"/>
    </source>
</evidence>
<dbReference type="SMART" id="SM00905">
    <property type="entry name" value="FolB"/>
    <property type="match status" value="1"/>
</dbReference>
<reference evidence="9 10" key="1">
    <citation type="journal article" date="2004" name="Nature">
        <title>Genome sequence of the ultrasmall unicellular red alga Cyanidioschyzon merolae 10D.</title>
        <authorList>
            <person name="Matsuzaki M."/>
            <person name="Misumi O."/>
            <person name="Shin-i T."/>
            <person name="Maruyama S."/>
            <person name="Takahara M."/>
            <person name="Miyagishima S."/>
            <person name="Mori T."/>
            <person name="Nishida K."/>
            <person name="Yagisawa F."/>
            <person name="Nishida K."/>
            <person name="Yoshida Y."/>
            <person name="Nishimura Y."/>
            <person name="Nakao S."/>
            <person name="Kobayashi T."/>
            <person name="Momoyama Y."/>
            <person name="Higashiyama T."/>
            <person name="Minoda A."/>
            <person name="Sano M."/>
            <person name="Nomoto H."/>
            <person name="Oishi K."/>
            <person name="Hayashi H."/>
            <person name="Ohta F."/>
            <person name="Nishizaka S."/>
            <person name="Haga S."/>
            <person name="Miura S."/>
            <person name="Morishita T."/>
            <person name="Kabeya Y."/>
            <person name="Terasawa K."/>
            <person name="Suzuki Y."/>
            <person name="Ishii Y."/>
            <person name="Asakawa S."/>
            <person name="Takano H."/>
            <person name="Ohta N."/>
            <person name="Kuroiwa H."/>
            <person name="Tanaka K."/>
            <person name="Shimizu N."/>
            <person name="Sugano S."/>
            <person name="Sato N."/>
            <person name="Nozaki H."/>
            <person name="Ogasawara N."/>
            <person name="Kohara Y."/>
            <person name="Kuroiwa T."/>
        </authorList>
    </citation>
    <scope>NUCLEOTIDE SEQUENCE [LARGE SCALE GENOMIC DNA]</scope>
    <source>
        <strain evidence="9 10">10D</strain>
    </source>
</reference>
<comment type="similarity">
    <text evidence="3">Belongs to the DHNA family.</text>
</comment>
<gene>
    <name evidence="9" type="ORF">CYME_CMF158C</name>
</gene>
<dbReference type="GO" id="GO:0046656">
    <property type="term" value="P:folic acid biosynthetic process"/>
    <property type="evidence" value="ECO:0007669"/>
    <property type="project" value="UniProtKB-KW"/>
</dbReference>
<comment type="catalytic activity">
    <reaction evidence="1">
        <text>7,8-dihydroneopterin = 6-hydroxymethyl-7,8-dihydropterin + glycolaldehyde</text>
        <dbReference type="Rhea" id="RHEA:10540"/>
        <dbReference type="ChEBI" id="CHEBI:17001"/>
        <dbReference type="ChEBI" id="CHEBI:17071"/>
        <dbReference type="ChEBI" id="CHEBI:44841"/>
        <dbReference type="EC" id="4.1.2.25"/>
    </reaction>
</comment>
<evidence type="ECO:0000256" key="1">
    <source>
        <dbReference type="ARBA" id="ARBA00001353"/>
    </source>
</evidence>
<dbReference type="PANTHER" id="PTHR42844:SF1">
    <property type="entry name" value="DIHYDRONEOPTERIN ALDOLASE 1-RELATED"/>
    <property type="match status" value="1"/>
</dbReference>
<evidence type="ECO:0000256" key="4">
    <source>
        <dbReference type="ARBA" id="ARBA00013043"/>
    </source>
</evidence>
<dbReference type="InterPro" id="IPR006156">
    <property type="entry name" value="Dihydroneopterin_aldolase"/>
</dbReference>
<dbReference type="CDD" id="cd00534">
    <property type="entry name" value="DHNA_DHNTPE"/>
    <property type="match status" value="1"/>
</dbReference>
<comment type="pathway">
    <text evidence="2">Cofactor biosynthesis; tetrahydrofolate biosynthesis; 2-amino-4-hydroxy-6-hydroxymethyl-7,8-dihydropteridine diphosphate from 7,8-dihydroneopterin triphosphate: step 3/4.</text>
</comment>
<dbReference type="STRING" id="280699.M1V4M5"/>
<evidence type="ECO:0000256" key="6">
    <source>
        <dbReference type="ARBA" id="ARBA00023239"/>
    </source>
</evidence>
<name>M1V4M5_CYAM1</name>
<dbReference type="EC" id="4.1.2.25" evidence="4"/>
<dbReference type="Pfam" id="PF02152">
    <property type="entry name" value="FolB"/>
    <property type="match status" value="1"/>
</dbReference>
<dbReference type="OrthoDB" id="1863886at2759"/>
<dbReference type="Gene3D" id="3.30.1130.10">
    <property type="match status" value="1"/>
</dbReference>
<feature type="domain" description="Dihydroneopterin aldolase/epimerase" evidence="8">
    <location>
        <begin position="5"/>
        <end position="121"/>
    </location>
</feature>
<sequence>MQGRLFLRGLRFFGYHGAVAAERTLGQVFQVDLEVATSVLGRAARSDSLQDTLDYVKLYEIVKEVVQGPPRNLVETLALDIIQRVFQSFQDAEEVSCAVHKPAISIPGKVDQGSIGVQFTRTRQASCSSNSAATPC</sequence>
<dbReference type="EMBL" id="AP006488">
    <property type="protein sequence ID" value="BAM79515.1"/>
    <property type="molecule type" value="Genomic_DNA"/>
</dbReference>
<proteinExistence type="inferred from homology"/>
<protein>
    <recommendedName>
        <fullName evidence="4">dihydroneopterin aldolase</fullName>
        <ecNumber evidence="4">4.1.2.25</ecNumber>
    </recommendedName>
    <alternativeName>
        <fullName evidence="7">7,8-dihydroneopterin aldolase</fullName>
    </alternativeName>
</protein>
<evidence type="ECO:0000259" key="8">
    <source>
        <dbReference type="SMART" id="SM00905"/>
    </source>
</evidence>
<dbReference type="HOGENOM" id="CLU_112632_1_4_1"/>
<evidence type="ECO:0000256" key="2">
    <source>
        <dbReference type="ARBA" id="ARBA00005013"/>
    </source>
</evidence>
<keyword evidence="6" id="KW-0456">Lyase</keyword>
<dbReference type="NCBIfam" id="TIGR00525">
    <property type="entry name" value="folB"/>
    <property type="match status" value="1"/>
</dbReference>
<keyword evidence="5" id="KW-0289">Folate biosynthesis</keyword>
<dbReference type="GO" id="GO:0005737">
    <property type="term" value="C:cytoplasm"/>
    <property type="evidence" value="ECO:0007669"/>
    <property type="project" value="TreeGrafter"/>
</dbReference>
<dbReference type="InterPro" id="IPR006157">
    <property type="entry name" value="FolB_dom"/>
</dbReference>
<dbReference type="SUPFAM" id="SSF55620">
    <property type="entry name" value="Tetrahydrobiopterin biosynthesis enzymes-like"/>
    <property type="match status" value="1"/>
</dbReference>
<dbReference type="PANTHER" id="PTHR42844">
    <property type="entry name" value="DIHYDRONEOPTERIN ALDOLASE 1-RELATED"/>
    <property type="match status" value="1"/>
</dbReference>
<keyword evidence="10" id="KW-1185">Reference proteome</keyword>
<dbReference type="GeneID" id="16992980"/>
<dbReference type="AlphaFoldDB" id="M1V4M5"/>
<evidence type="ECO:0000313" key="9">
    <source>
        <dbReference type="EMBL" id="BAM79515.1"/>
    </source>
</evidence>